<accession>L8JZE5</accession>
<dbReference type="InterPro" id="IPR011006">
    <property type="entry name" value="CheY-like_superfamily"/>
</dbReference>
<feature type="domain" description="Response regulatory" evidence="2">
    <location>
        <begin position="6"/>
        <end position="127"/>
    </location>
</feature>
<feature type="modified residue" description="4-aspartylphosphate" evidence="1">
    <location>
        <position position="60"/>
    </location>
</feature>
<dbReference type="RefSeq" id="WP_009578338.1">
    <property type="nucleotide sequence ID" value="NZ_AMZN01000010.1"/>
</dbReference>
<dbReference type="InterPro" id="IPR001789">
    <property type="entry name" value="Sig_transdc_resp-reg_receiver"/>
</dbReference>
<dbReference type="STRING" id="1237149.C900_00114"/>
<dbReference type="InterPro" id="IPR052893">
    <property type="entry name" value="TCS_response_regulator"/>
</dbReference>
<dbReference type="eggNOG" id="COG0745">
    <property type="taxonomic scope" value="Bacteria"/>
</dbReference>
<gene>
    <name evidence="3" type="ORF">C900_00114</name>
</gene>
<organism evidence="3 4">
    <name type="scientific">Fulvivirga imtechensis AK7</name>
    <dbReference type="NCBI Taxonomy" id="1237149"/>
    <lineage>
        <taxon>Bacteria</taxon>
        <taxon>Pseudomonadati</taxon>
        <taxon>Bacteroidota</taxon>
        <taxon>Cytophagia</taxon>
        <taxon>Cytophagales</taxon>
        <taxon>Fulvivirgaceae</taxon>
        <taxon>Fulvivirga</taxon>
    </lineage>
</organism>
<evidence type="ECO:0000313" key="4">
    <source>
        <dbReference type="Proteomes" id="UP000011135"/>
    </source>
</evidence>
<dbReference type="Proteomes" id="UP000011135">
    <property type="component" value="Unassembled WGS sequence"/>
</dbReference>
<protein>
    <submittedName>
        <fullName evidence="3">Two-component response regulator</fullName>
    </submittedName>
</protein>
<dbReference type="SMART" id="SM00448">
    <property type="entry name" value="REC"/>
    <property type="match status" value="1"/>
</dbReference>
<dbReference type="Pfam" id="PF00072">
    <property type="entry name" value="Response_reg"/>
    <property type="match status" value="1"/>
</dbReference>
<dbReference type="OrthoDB" id="7631574at2"/>
<dbReference type="AlphaFoldDB" id="L8JZE5"/>
<dbReference type="Gene3D" id="3.40.50.2300">
    <property type="match status" value="1"/>
</dbReference>
<dbReference type="PATRIC" id="fig|1237149.3.peg.877"/>
<dbReference type="PANTHER" id="PTHR44520">
    <property type="entry name" value="RESPONSE REGULATOR RCP1-RELATED"/>
    <property type="match status" value="1"/>
</dbReference>
<evidence type="ECO:0000259" key="2">
    <source>
        <dbReference type="PROSITE" id="PS50110"/>
    </source>
</evidence>
<keyword evidence="4" id="KW-1185">Reference proteome</keyword>
<dbReference type="GO" id="GO:0000160">
    <property type="term" value="P:phosphorelay signal transduction system"/>
    <property type="evidence" value="ECO:0007669"/>
    <property type="project" value="InterPro"/>
</dbReference>
<proteinExistence type="predicted"/>
<name>L8JZE5_9BACT</name>
<comment type="caution">
    <text evidence="3">The sequence shown here is derived from an EMBL/GenBank/DDBJ whole genome shotgun (WGS) entry which is preliminary data.</text>
</comment>
<keyword evidence="1" id="KW-0597">Phosphoprotein</keyword>
<evidence type="ECO:0000313" key="3">
    <source>
        <dbReference type="EMBL" id="ELR73034.1"/>
    </source>
</evidence>
<reference evidence="3 4" key="1">
    <citation type="submission" date="2012-12" db="EMBL/GenBank/DDBJ databases">
        <title>Genome assembly of Fulvivirga imtechensis AK7.</title>
        <authorList>
            <person name="Nupur N."/>
            <person name="Khatri I."/>
            <person name="Kumar R."/>
            <person name="Subramanian S."/>
            <person name="Pinnaka A."/>
        </authorList>
    </citation>
    <scope>NUCLEOTIDE SEQUENCE [LARGE SCALE GENOMIC DNA]</scope>
    <source>
        <strain evidence="3 4">AK7</strain>
    </source>
</reference>
<dbReference type="SUPFAM" id="SSF52172">
    <property type="entry name" value="CheY-like"/>
    <property type="match status" value="1"/>
</dbReference>
<dbReference type="PROSITE" id="PS50110">
    <property type="entry name" value="RESPONSE_REGULATORY"/>
    <property type="match status" value="1"/>
</dbReference>
<dbReference type="EMBL" id="AMZN01000010">
    <property type="protein sequence ID" value="ELR73034.1"/>
    <property type="molecule type" value="Genomic_DNA"/>
</dbReference>
<evidence type="ECO:0000256" key="1">
    <source>
        <dbReference type="PROSITE-ProRule" id="PRU00169"/>
    </source>
</evidence>
<sequence length="140" mass="15994">MSQILNCFLVDDDPDDREIFALALHDINHSYKCTTAKNGVEALEKLSKDQAFLPDFIFLDLNMPKLSGKNCLKKIRENSRLLQVPVIIYSTSSYENDIEETRQLGATHYLVKPASISYLSELLFAIFDGQEMPFLLGFER</sequence>